<dbReference type="GO" id="GO:0008270">
    <property type="term" value="F:zinc ion binding"/>
    <property type="evidence" value="ECO:0007669"/>
    <property type="project" value="UniProtKB-KW"/>
</dbReference>
<dbReference type="Proteomes" id="UP001231189">
    <property type="component" value="Unassembled WGS sequence"/>
</dbReference>
<feature type="domain" description="CCHC-type" evidence="3">
    <location>
        <begin position="558"/>
        <end position="572"/>
    </location>
</feature>
<dbReference type="Gene3D" id="4.10.60.10">
    <property type="entry name" value="Zinc finger, CCHC-type"/>
    <property type="match status" value="1"/>
</dbReference>
<proteinExistence type="predicted"/>
<comment type="caution">
    <text evidence="4">The sequence shown here is derived from an EMBL/GenBank/DDBJ whole genome shotgun (WGS) entry which is preliminary data.</text>
</comment>
<dbReference type="InterPro" id="IPR036875">
    <property type="entry name" value="Znf_CCHC_sf"/>
</dbReference>
<protein>
    <recommendedName>
        <fullName evidence="3">CCHC-type domain-containing protein</fullName>
    </recommendedName>
</protein>
<evidence type="ECO:0000256" key="2">
    <source>
        <dbReference type="SAM" id="MobiDB-lite"/>
    </source>
</evidence>
<dbReference type="PANTHER" id="PTHR34835:SF85">
    <property type="entry name" value="AMINOTRANSFERASE-LIKE PLANT MOBILE DOMAIN-CONTAINING PROTEIN"/>
    <property type="match status" value="1"/>
</dbReference>
<dbReference type="SUPFAM" id="SSF57756">
    <property type="entry name" value="Retrovirus zinc finger-like domains"/>
    <property type="match status" value="1"/>
</dbReference>
<dbReference type="PANTHER" id="PTHR34835">
    <property type="entry name" value="OS07G0283600 PROTEIN-RELATED"/>
    <property type="match status" value="1"/>
</dbReference>
<name>A0AAD8RQ54_LOLMU</name>
<organism evidence="4 5">
    <name type="scientific">Lolium multiflorum</name>
    <name type="common">Italian ryegrass</name>
    <name type="synonym">Lolium perenne subsp. multiflorum</name>
    <dbReference type="NCBI Taxonomy" id="4521"/>
    <lineage>
        <taxon>Eukaryota</taxon>
        <taxon>Viridiplantae</taxon>
        <taxon>Streptophyta</taxon>
        <taxon>Embryophyta</taxon>
        <taxon>Tracheophyta</taxon>
        <taxon>Spermatophyta</taxon>
        <taxon>Magnoliopsida</taxon>
        <taxon>Liliopsida</taxon>
        <taxon>Poales</taxon>
        <taxon>Poaceae</taxon>
        <taxon>BOP clade</taxon>
        <taxon>Pooideae</taxon>
        <taxon>Poodae</taxon>
        <taxon>Poeae</taxon>
        <taxon>Poeae Chloroplast Group 2 (Poeae type)</taxon>
        <taxon>Loliodinae</taxon>
        <taxon>Loliinae</taxon>
        <taxon>Lolium</taxon>
    </lineage>
</organism>
<keyword evidence="5" id="KW-1185">Reference proteome</keyword>
<dbReference type="GO" id="GO:0003676">
    <property type="term" value="F:nucleic acid binding"/>
    <property type="evidence" value="ECO:0007669"/>
    <property type="project" value="InterPro"/>
</dbReference>
<feature type="region of interest" description="Disordered" evidence="2">
    <location>
        <begin position="515"/>
        <end position="549"/>
    </location>
</feature>
<sequence length="705" mass="79062">MRRRLKLKGMADETGVHKEVAEEEQMKQAPIIEENVQVPTANVEEAEPGKEVLKVKNQSNLFNRSSPMKLVRVIKDMTEDQKNLLIQSDFGGMIKMKCSKLIPELCRFLMGCFDQDNCVLDFGERGKIPVTSESVVNVLGVPNGSSVVPYRLDVDATSLILNMLGITDGVQPNVSDLEKELGPSYPADDSYLRKFIIHMISSVFAPTTGIKVSPKCYPPVINVEAIKTLNWPRFIIDILIQTAKAKDKKNWFKTCMPYLMIIYVDSLETNAVNLPDDLPRCAVWTNSLISLVSDLDRKTDGSFGALPLKAHFRRNPSMFTTDPSVVDMFIRRHLRGSYTDEDLERYMPAVINMCTLFEDGVATFIQTLEVQGPSSKQIEEQVVEHVQKAKSKRTRKARAPIEKTCQEEDLPVPNVKEDTLRKRKFVHTVPDVLEETVIEEVVPHKKICSVHCQSDNILSHGPAEETSANTTGLFLRTCISTNHVEEIKELEAQVLSLKKDLEKRHEGKSTLDKMLSVQQSPNDKSGLGFNSNNKNKSKSKNNKKKGQDKVKDPAKLVCFKCKVEGHHVRSCPLKKKKHLSEKQQGKRPQGQGQAHARPQVEDRPLPKKNQDIVPQEKKSIKKRKGNTCYLCRVKGHFASSCLSGTLSNPIIVDDDYSLGKDKDGNVFAKFVGTQSGLKKRTIWVAKPIVTNLLGPNLVGDQQAQT</sequence>
<feature type="region of interest" description="Disordered" evidence="2">
    <location>
        <begin position="572"/>
        <end position="619"/>
    </location>
</feature>
<dbReference type="SMART" id="SM00343">
    <property type="entry name" value="ZnF_C2HC"/>
    <property type="match status" value="2"/>
</dbReference>
<keyword evidence="1" id="KW-0863">Zinc-finger</keyword>
<feature type="compositionally biased region" description="Basic residues" evidence="2">
    <location>
        <begin position="535"/>
        <end position="544"/>
    </location>
</feature>
<evidence type="ECO:0000313" key="4">
    <source>
        <dbReference type="EMBL" id="KAK1629099.1"/>
    </source>
</evidence>
<accession>A0AAD8RQ54</accession>
<keyword evidence="1" id="KW-0479">Metal-binding</keyword>
<keyword evidence="1" id="KW-0862">Zinc</keyword>
<dbReference type="PROSITE" id="PS50158">
    <property type="entry name" value="ZF_CCHC"/>
    <property type="match status" value="1"/>
</dbReference>
<evidence type="ECO:0000259" key="3">
    <source>
        <dbReference type="PROSITE" id="PS50158"/>
    </source>
</evidence>
<dbReference type="Pfam" id="PF00098">
    <property type="entry name" value="zf-CCHC"/>
    <property type="match status" value="1"/>
</dbReference>
<dbReference type="InterPro" id="IPR001878">
    <property type="entry name" value="Znf_CCHC"/>
</dbReference>
<dbReference type="EMBL" id="JAUUTY010000005">
    <property type="protein sequence ID" value="KAK1629099.1"/>
    <property type="molecule type" value="Genomic_DNA"/>
</dbReference>
<evidence type="ECO:0000256" key="1">
    <source>
        <dbReference type="PROSITE-ProRule" id="PRU00047"/>
    </source>
</evidence>
<dbReference type="AlphaFoldDB" id="A0AAD8RQ54"/>
<feature type="compositionally biased region" description="Basic and acidic residues" evidence="2">
    <location>
        <begin position="598"/>
        <end position="618"/>
    </location>
</feature>
<gene>
    <name evidence="4" type="ORF">QYE76_003414</name>
</gene>
<evidence type="ECO:0000313" key="5">
    <source>
        <dbReference type="Proteomes" id="UP001231189"/>
    </source>
</evidence>
<reference evidence="4" key="1">
    <citation type="submission" date="2023-07" db="EMBL/GenBank/DDBJ databases">
        <title>A chromosome-level genome assembly of Lolium multiflorum.</title>
        <authorList>
            <person name="Chen Y."/>
            <person name="Copetti D."/>
            <person name="Kolliker R."/>
            <person name="Studer B."/>
        </authorList>
    </citation>
    <scope>NUCLEOTIDE SEQUENCE</scope>
    <source>
        <strain evidence="4">02402/16</strain>
        <tissue evidence="4">Leaf</tissue>
    </source>
</reference>